<dbReference type="AlphaFoldDB" id="A0A8K2A263"/>
<dbReference type="SUPFAM" id="SSF143422">
    <property type="entry name" value="Transposase IS200-like"/>
    <property type="match status" value="1"/>
</dbReference>
<sequence length="38" mass="4314">MEYPPRLSISQMVNALKTFSSRRYGQDGLTIPKDKTAL</sequence>
<gene>
    <name evidence="1" type="ORF">GS597_18560</name>
</gene>
<evidence type="ECO:0000313" key="1">
    <source>
        <dbReference type="EMBL" id="NCJ08472.1"/>
    </source>
</evidence>
<dbReference type="EMBL" id="WVIC01000053">
    <property type="protein sequence ID" value="NCJ08472.1"/>
    <property type="molecule type" value="Genomic_DNA"/>
</dbReference>
<organism evidence="1 2">
    <name type="scientific">Petrachloros mirabilis ULC683</name>
    <dbReference type="NCBI Taxonomy" id="2781853"/>
    <lineage>
        <taxon>Bacteria</taxon>
        <taxon>Bacillati</taxon>
        <taxon>Cyanobacteriota</taxon>
        <taxon>Cyanophyceae</taxon>
        <taxon>Synechococcales</taxon>
        <taxon>Petrachlorosaceae</taxon>
        <taxon>Petrachloros</taxon>
        <taxon>Petrachloros mirabilis</taxon>
    </lineage>
</organism>
<protein>
    <submittedName>
        <fullName evidence="1">Uncharacterized protein</fullName>
    </submittedName>
</protein>
<evidence type="ECO:0000313" key="2">
    <source>
        <dbReference type="Proteomes" id="UP000607397"/>
    </source>
</evidence>
<dbReference type="InterPro" id="IPR036515">
    <property type="entry name" value="Transposase_17_sf"/>
</dbReference>
<dbReference type="GO" id="GO:0003677">
    <property type="term" value="F:DNA binding"/>
    <property type="evidence" value="ECO:0007669"/>
    <property type="project" value="InterPro"/>
</dbReference>
<name>A0A8K2A263_9CYAN</name>
<comment type="caution">
    <text evidence="1">The sequence shown here is derived from an EMBL/GenBank/DDBJ whole genome shotgun (WGS) entry which is preliminary data.</text>
</comment>
<dbReference type="Proteomes" id="UP000607397">
    <property type="component" value="Unassembled WGS sequence"/>
</dbReference>
<accession>A0A8K2A263</accession>
<proteinExistence type="predicted"/>
<reference evidence="1" key="1">
    <citation type="submission" date="2019-12" db="EMBL/GenBank/DDBJ databases">
        <title>High-Quality draft genome sequences of three cyanobacteria isolated from the limestone walls of the Old Cathedral of Coimbra.</title>
        <authorList>
            <person name="Tiago I."/>
            <person name="Soares F."/>
            <person name="Portugal A."/>
        </authorList>
    </citation>
    <scope>NUCLEOTIDE SEQUENCE [LARGE SCALE GENOMIC DNA]</scope>
    <source>
        <strain evidence="1">C</strain>
    </source>
</reference>
<dbReference type="GO" id="GO:0006313">
    <property type="term" value="P:DNA transposition"/>
    <property type="evidence" value="ECO:0007669"/>
    <property type="project" value="InterPro"/>
</dbReference>
<keyword evidence="2" id="KW-1185">Reference proteome</keyword>
<dbReference type="GO" id="GO:0004803">
    <property type="term" value="F:transposase activity"/>
    <property type="evidence" value="ECO:0007669"/>
    <property type="project" value="InterPro"/>
</dbReference>